<dbReference type="Pfam" id="PF04201">
    <property type="entry name" value="TPD52"/>
    <property type="match status" value="1"/>
</dbReference>
<feature type="region of interest" description="Disordered" evidence="3">
    <location>
        <begin position="1"/>
        <end position="40"/>
    </location>
</feature>
<evidence type="ECO:0000313" key="4">
    <source>
        <dbReference type="EMBL" id="CAF0802641.1"/>
    </source>
</evidence>
<dbReference type="EMBL" id="CAJNOL010000060">
    <property type="protein sequence ID" value="CAF0802641.1"/>
    <property type="molecule type" value="Genomic_DNA"/>
</dbReference>
<feature type="compositionally biased region" description="Polar residues" evidence="3">
    <location>
        <begin position="19"/>
        <end position="29"/>
    </location>
</feature>
<protein>
    <recommendedName>
        <fullName evidence="7">Tumor protein D54</fullName>
    </recommendedName>
</protein>
<feature type="compositionally biased region" description="Basic and acidic residues" evidence="3">
    <location>
        <begin position="200"/>
        <end position="209"/>
    </location>
</feature>
<feature type="compositionally biased region" description="Polar residues" evidence="3">
    <location>
        <begin position="162"/>
        <end position="173"/>
    </location>
</feature>
<feature type="region of interest" description="Disordered" evidence="3">
    <location>
        <begin position="162"/>
        <end position="184"/>
    </location>
</feature>
<name>A0A813SVX8_9BILA</name>
<dbReference type="PANTHER" id="PTHR19307">
    <property type="entry name" value="TUMOR PROTEIN D52"/>
    <property type="match status" value="1"/>
</dbReference>
<evidence type="ECO:0000256" key="2">
    <source>
        <dbReference type="ARBA" id="ARBA00023054"/>
    </source>
</evidence>
<organism evidence="4 6">
    <name type="scientific">Rotaria sordida</name>
    <dbReference type="NCBI Taxonomy" id="392033"/>
    <lineage>
        <taxon>Eukaryota</taxon>
        <taxon>Metazoa</taxon>
        <taxon>Spiralia</taxon>
        <taxon>Gnathifera</taxon>
        <taxon>Rotifera</taxon>
        <taxon>Eurotatoria</taxon>
        <taxon>Bdelloidea</taxon>
        <taxon>Philodinida</taxon>
        <taxon>Philodinidae</taxon>
        <taxon>Rotaria</taxon>
    </lineage>
</organism>
<feature type="region of interest" description="Disordered" evidence="3">
    <location>
        <begin position="190"/>
        <end position="209"/>
    </location>
</feature>
<comment type="caution">
    <text evidence="4">The sequence shown here is derived from an EMBL/GenBank/DDBJ whole genome shotgun (WGS) entry which is preliminary data.</text>
</comment>
<dbReference type="Proteomes" id="UP000663854">
    <property type="component" value="Unassembled WGS sequence"/>
</dbReference>
<keyword evidence="6" id="KW-1185">Reference proteome</keyword>
<dbReference type="InterPro" id="IPR007327">
    <property type="entry name" value="TPD52"/>
</dbReference>
<evidence type="ECO:0000256" key="3">
    <source>
        <dbReference type="SAM" id="MobiDB-lite"/>
    </source>
</evidence>
<evidence type="ECO:0008006" key="7">
    <source>
        <dbReference type="Google" id="ProtNLM"/>
    </source>
</evidence>
<gene>
    <name evidence="4" type="ORF">JXQ802_LOCUS4311</name>
    <name evidence="5" type="ORF">PYM288_LOCUS5146</name>
</gene>
<evidence type="ECO:0000313" key="6">
    <source>
        <dbReference type="Proteomes" id="UP000663870"/>
    </source>
</evidence>
<proteinExistence type="inferred from homology"/>
<dbReference type="GO" id="GO:0005737">
    <property type="term" value="C:cytoplasm"/>
    <property type="evidence" value="ECO:0007669"/>
    <property type="project" value="TreeGrafter"/>
</dbReference>
<dbReference type="PANTHER" id="PTHR19307:SF14">
    <property type="entry name" value="TUMOR PROTEIN D52"/>
    <property type="match status" value="1"/>
</dbReference>
<dbReference type="AlphaFoldDB" id="A0A813SVX8"/>
<reference evidence="4" key="1">
    <citation type="submission" date="2021-02" db="EMBL/GenBank/DDBJ databases">
        <authorList>
            <person name="Nowell W R."/>
        </authorList>
    </citation>
    <scope>NUCLEOTIDE SEQUENCE</scope>
</reference>
<sequence>MDNQQSTKMPKPFDDDSELNTSTMESNPQRFELREDNGFKPEEDYRQELMKVQDEIVTLRQVLGAKLKRESELKTLLGVGFVDDLKQDWQETVHDIKSSTAYQKTAETLQAASNKIAPALQTVNTTVKSRLGSIRNSNYFKTFENTLGSTVTAVKSKMTPSKSAMHFNGNNPDDTSHGAAGVSMSTSVSHDDYLNFSDNSNEKKDLTNK</sequence>
<dbReference type="EMBL" id="CAJNOH010000050">
    <property type="protein sequence ID" value="CAF0812087.1"/>
    <property type="molecule type" value="Genomic_DNA"/>
</dbReference>
<evidence type="ECO:0000256" key="1">
    <source>
        <dbReference type="ARBA" id="ARBA00005702"/>
    </source>
</evidence>
<dbReference type="Proteomes" id="UP000663870">
    <property type="component" value="Unassembled WGS sequence"/>
</dbReference>
<keyword evidence="2" id="KW-0175">Coiled coil</keyword>
<comment type="similarity">
    <text evidence="1">Belongs to the TPD52 family.</text>
</comment>
<accession>A0A813SVX8</accession>
<feature type="compositionally biased region" description="Basic and acidic residues" evidence="3">
    <location>
        <begin position="31"/>
        <end position="40"/>
    </location>
</feature>
<evidence type="ECO:0000313" key="5">
    <source>
        <dbReference type="EMBL" id="CAF0812087.1"/>
    </source>
</evidence>